<feature type="active site" evidence="7">
    <location>
        <position position="158"/>
    </location>
</feature>
<keyword evidence="11" id="KW-0812">Transmembrane</keyword>
<evidence type="ECO:0000256" key="3">
    <source>
        <dbReference type="ARBA" id="ARBA00022801"/>
    </source>
</evidence>
<evidence type="ECO:0000256" key="9">
    <source>
        <dbReference type="RuleBase" id="RU004016"/>
    </source>
</evidence>
<dbReference type="InterPro" id="IPR001967">
    <property type="entry name" value="Peptidase_S11_N"/>
</dbReference>
<feature type="compositionally biased region" description="Basic and acidic residues" evidence="10">
    <location>
        <begin position="350"/>
        <end position="364"/>
    </location>
</feature>
<dbReference type="Proteomes" id="UP000077381">
    <property type="component" value="Unassembled WGS sequence"/>
</dbReference>
<evidence type="ECO:0000256" key="1">
    <source>
        <dbReference type="ARBA" id="ARBA00007164"/>
    </source>
</evidence>
<dbReference type="Gene3D" id="3.40.710.10">
    <property type="entry name" value="DD-peptidase/beta-lactamase superfamily"/>
    <property type="match status" value="1"/>
</dbReference>
<evidence type="ECO:0000259" key="13">
    <source>
        <dbReference type="Pfam" id="PF00768"/>
    </source>
</evidence>
<evidence type="ECO:0000313" key="15">
    <source>
        <dbReference type="Proteomes" id="UP000077381"/>
    </source>
</evidence>
<comment type="similarity">
    <text evidence="1 9">Belongs to the peptidase S11 family.</text>
</comment>
<feature type="domain" description="Peptidase S11 D-alanyl-D-alanine carboxypeptidase A N-terminal" evidence="13">
    <location>
        <begin position="68"/>
        <end position="298"/>
    </location>
</feature>
<dbReference type="RefSeq" id="WP_067277055.1">
    <property type="nucleotide sequence ID" value="NZ_LOHS01000075.1"/>
</dbReference>
<dbReference type="GO" id="GO:0071555">
    <property type="term" value="P:cell wall organization"/>
    <property type="evidence" value="ECO:0007669"/>
    <property type="project" value="UniProtKB-KW"/>
</dbReference>
<feature type="chain" id="PRO_5008063161" evidence="12">
    <location>
        <begin position="32"/>
        <end position="407"/>
    </location>
</feature>
<name>A0A177HSK1_9ACTN</name>
<evidence type="ECO:0000256" key="12">
    <source>
        <dbReference type="SAM" id="SignalP"/>
    </source>
</evidence>
<evidence type="ECO:0000256" key="11">
    <source>
        <dbReference type="SAM" id="Phobius"/>
    </source>
</evidence>
<feature type="binding site" evidence="8">
    <location>
        <position position="269"/>
    </location>
    <ligand>
        <name>substrate</name>
    </ligand>
</feature>
<keyword evidence="5" id="KW-0573">Peptidoglycan synthesis</keyword>
<keyword evidence="11" id="KW-0472">Membrane</keyword>
<reference evidence="14 15" key="1">
    <citation type="submission" date="2015-12" db="EMBL/GenBank/DDBJ databases">
        <title>Genome sequence of Streptomyces sp. G25.</title>
        <authorList>
            <person name="Poehlein A."/>
            <person name="Roettig A."/>
            <person name="Hiessl S."/>
            <person name="Hauschild P."/>
            <person name="Schauer J."/>
            <person name="Madkour M.H."/>
            <person name="Al-Ansari A.M."/>
            <person name="Almakishah N.H."/>
            <person name="Steinbuechel A."/>
            <person name="Daniel R."/>
        </authorList>
    </citation>
    <scope>NUCLEOTIDE SEQUENCE [LARGE SCALE GENOMIC DNA]</scope>
    <source>
        <strain evidence="15">G25(2015)</strain>
    </source>
</reference>
<keyword evidence="14" id="KW-0645">Protease</keyword>
<keyword evidence="2 12" id="KW-0732">Signal</keyword>
<evidence type="ECO:0000256" key="4">
    <source>
        <dbReference type="ARBA" id="ARBA00022960"/>
    </source>
</evidence>
<dbReference type="GO" id="GO:0006508">
    <property type="term" value="P:proteolysis"/>
    <property type="evidence" value="ECO:0007669"/>
    <property type="project" value="InterPro"/>
</dbReference>
<evidence type="ECO:0000256" key="2">
    <source>
        <dbReference type="ARBA" id="ARBA00022729"/>
    </source>
</evidence>
<evidence type="ECO:0000256" key="8">
    <source>
        <dbReference type="PIRSR" id="PIRSR618044-2"/>
    </source>
</evidence>
<keyword evidence="4" id="KW-0133">Cell shape</keyword>
<keyword evidence="3 14" id="KW-0378">Hydrolase</keyword>
<dbReference type="SUPFAM" id="SSF56601">
    <property type="entry name" value="beta-lactamase/transpeptidase-like"/>
    <property type="match status" value="1"/>
</dbReference>
<evidence type="ECO:0000313" key="14">
    <source>
        <dbReference type="EMBL" id="OAH13579.1"/>
    </source>
</evidence>
<dbReference type="EMBL" id="LOHS01000075">
    <property type="protein sequence ID" value="OAH13579.1"/>
    <property type="molecule type" value="Genomic_DNA"/>
</dbReference>
<keyword evidence="11" id="KW-1133">Transmembrane helix</keyword>
<feature type="region of interest" description="Disordered" evidence="10">
    <location>
        <begin position="33"/>
        <end position="55"/>
    </location>
</feature>
<feature type="active site" description="Proton acceptor" evidence="7">
    <location>
        <position position="103"/>
    </location>
</feature>
<dbReference type="GO" id="GO:0009252">
    <property type="term" value="P:peptidoglycan biosynthetic process"/>
    <property type="evidence" value="ECO:0007669"/>
    <property type="project" value="UniProtKB-KW"/>
</dbReference>
<feature type="transmembrane region" description="Helical" evidence="11">
    <location>
        <begin position="367"/>
        <end position="393"/>
    </location>
</feature>
<accession>A0A177HSK1</accession>
<dbReference type="GO" id="GO:0009002">
    <property type="term" value="F:serine-type D-Ala-D-Ala carboxypeptidase activity"/>
    <property type="evidence" value="ECO:0007669"/>
    <property type="project" value="UniProtKB-EC"/>
</dbReference>
<evidence type="ECO:0000256" key="10">
    <source>
        <dbReference type="SAM" id="MobiDB-lite"/>
    </source>
</evidence>
<comment type="caution">
    <text evidence="14">The sequence shown here is derived from an EMBL/GenBank/DDBJ whole genome shotgun (WGS) entry which is preliminary data.</text>
</comment>
<dbReference type="PATRIC" id="fig|1716141.3.peg.3087"/>
<evidence type="ECO:0000256" key="7">
    <source>
        <dbReference type="PIRSR" id="PIRSR618044-1"/>
    </source>
</evidence>
<keyword evidence="14" id="KW-0121">Carboxypeptidase</keyword>
<dbReference type="STRING" id="1716141.STSP_29330"/>
<dbReference type="InterPro" id="IPR012338">
    <property type="entry name" value="Beta-lactam/transpept-like"/>
</dbReference>
<evidence type="ECO:0000256" key="5">
    <source>
        <dbReference type="ARBA" id="ARBA00022984"/>
    </source>
</evidence>
<dbReference type="PANTHER" id="PTHR21581">
    <property type="entry name" value="D-ALANYL-D-ALANINE CARBOXYPEPTIDASE"/>
    <property type="match status" value="1"/>
</dbReference>
<dbReference type="OrthoDB" id="3663940at2"/>
<feature type="compositionally biased region" description="Pro residues" evidence="10">
    <location>
        <begin position="37"/>
        <end position="47"/>
    </location>
</feature>
<dbReference type="GO" id="GO:0008360">
    <property type="term" value="P:regulation of cell shape"/>
    <property type="evidence" value="ECO:0007669"/>
    <property type="project" value="UniProtKB-KW"/>
</dbReference>
<dbReference type="PANTHER" id="PTHR21581:SF33">
    <property type="entry name" value="D-ALANYL-D-ALANINE CARBOXYPEPTIDASE DACB"/>
    <property type="match status" value="1"/>
</dbReference>
<feature type="signal peptide" evidence="12">
    <location>
        <begin position="1"/>
        <end position="31"/>
    </location>
</feature>
<dbReference type="PRINTS" id="PR00725">
    <property type="entry name" value="DADACBPTASE1"/>
</dbReference>
<feature type="active site" description="Acyl-ester intermediate" evidence="7">
    <location>
        <position position="100"/>
    </location>
</feature>
<evidence type="ECO:0000256" key="6">
    <source>
        <dbReference type="ARBA" id="ARBA00023316"/>
    </source>
</evidence>
<dbReference type="EC" id="3.4.16.4" evidence="14"/>
<protein>
    <submittedName>
        <fullName evidence="14">D-alanyl-D-alanine carboxypeptidase DacD</fullName>
        <ecNumber evidence="14">3.4.16.4</ecNumber>
    </submittedName>
</protein>
<keyword evidence="6" id="KW-0961">Cell wall biogenesis/degradation</keyword>
<organism evidence="14 15">
    <name type="scientific">Streptomyces jeddahensis</name>
    <dbReference type="NCBI Taxonomy" id="1716141"/>
    <lineage>
        <taxon>Bacteria</taxon>
        <taxon>Bacillati</taxon>
        <taxon>Actinomycetota</taxon>
        <taxon>Actinomycetes</taxon>
        <taxon>Kitasatosporales</taxon>
        <taxon>Streptomycetaceae</taxon>
        <taxon>Streptomyces</taxon>
    </lineage>
</organism>
<proteinExistence type="inferred from homology"/>
<dbReference type="Pfam" id="PF00768">
    <property type="entry name" value="Peptidase_S11"/>
    <property type="match status" value="1"/>
</dbReference>
<gene>
    <name evidence="14" type="primary">dacD_1</name>
    <name evidence="14" type="ORF">STSP_29330</name>
</gene>
<keyword evidence="15" id="KW-1185">Reference proteome</keyword>
<dbReference type="AlphaFoldDB" id="A0A177HSK1"/>
<sequence length="407" mass="42136">MAVRRFLCSSVIRAVALVTGALVLLPTPAAAVARAEPAPPPPRPAPPRSILDGPGTKVWAARSTPDLPDDLSALSWLVADADTGEVLAARNAHRRLPPASTLKTLFAVTVLPRLDARARHTATDKDLAGIGEGSSLVGVSPGLTYRVADLWRGVFLMSGNDAVHVLAAMNGGVETTVRQMQAKARALGARDTHVVTPDGYDEPGQVSSAYDLAVFGRAGLRDPDFVRYCSTAEADFPGDDGSTYPIANTNRLLTGADGVGRYPGLIGIKNGYTSNAGYTLIAAARHEGRTLLVTVMNPQSSSGQAVYEEARELLDWGFDAAGGVRPVGSLLPPSATRPAAAAEPTGPDPQNERAEKAEGGRPGKADWPVVAIAGTGSAVLVSGALATGVLVAVRRRNRKPSGGDAPA</sequence>
<dbReference type="InterPro" id="IPR018044">
    <property type="entry name" value="Peptidase_S11"/>
</dbReference>
<feature type="region of interest" description="Disordered" evidence="10">
    <location>
        <begin position="329"/>
        <end position="365"/>
    </location>
</feature>